<proteinExistence type="inferred from homology"/>
<feature type="domain" description="Glycosyltransferase 2-like" evidence="4">
    <location>
        <begin position="7"/>
        <end position="169"/>
    </location>
</feature>
<dbReference type="AlphaFoldDB" id="A0A381YI90"/>
<name>A0A381YI90_9ZZZZ</name>
<accession>A0A381YI90</accession>
<dbReference type="Pfam" id="PF00535">
    <property type="entry name" value="Glycos_transf_2"/>
    <property type="match status" value="1"/>
</dbReference>
<keyword evidence="2" id="KW-0328">Glycosyltransferase</keyword>
<comment type="similarity">
    <text evidence="1">Belongs to the glycosyltransferase 2 family.</text>
</comment>
<evidence type="ECO:0000256" key="2">
    <source>
        <dbReference type="ARBA" id="ARBA00022676"/>
    </source>
</evidence>
<sequence length="332" mass="37824">MSAPKVSIIIVNYNGKELLQKCLDSLLKVNYDNFEIILVDNNSTDGTVEFITKNYPSLIIIKLDSNKGFAEPNNVAAKISKGKYLLFLNNDTVVTPNFISEMVKVMETDKKIAVCQSLLLKPDGSVDSSGDFIDHLGVVYNSKTKIDEIREVSSARGASMLVRSDIFEKLDGFDQKFFITFEDVDLCWRSWILGYRVLIIPTSIVYHEGGITIKKIKSEIAFHGFKNQLAMKITNFEPILAMRNMMLFFGIYGIRELKIWLDYTISGSTKLSSTEYEDNIAPKPSFKVIAKSIFWILSNYGYLLKKQRTINKNRVYSTTILKKMNIIHNVKQ</sequence>
<dbReference type="PANTHER" id="PTHR43179">
    <property type="entry name" value="RHAMNOSYLTRANSFERASE WBBL"/>
    <property type="match status" value="1"/>
</dbReference>
<dbReference type="EMBL" id="UINC01018289">
    <property type="protein sequence ID" value="SVA76695.1"/>
    <property type="molecule type" value="Genomic_DNA"/>
</dbReference>
<dbReference type="CDD" id="cd04186">
    <property type="entry name" value="GT_2_like_c"/>
    <property type="match status" value="1"/>
</dbReference>
<dbReference type="SUPFAM" id="SSF53448">
    <property type="entry name" value="Nucleotide-diphospho-sugar transferases"/>
    <property type="match status" value="1"/>
</dbReference>
<keyword evidence="3" id="KW-0808">Transferase</keyword>
<dbReference type="GO" id="GO:0016757">
    <property type="term" value="F:glycosyltransferase activity"/>
    <property type="evidence" value="ECO:0007669"/>
    <property type="project" value="UniProtKB-KW"/>
</dbReference>
<evidence type="ECO:0000313" key="5">
    <source>
        <dbReference type="EMBL" id="SVA76695.1"/>
    </source>
</evidence>
<dbReference type="Gene3D" id="3.90.550.10">
    <property type="entry name" value="Spore Coat Polysaccharide Biosynthesis Protein SpsA, Chain A"/>
    <property type="match status" value="1"/>
</dbReference>
<evidence type="ECO:0000256" key="1">
    <source>
        <dbReference type="ARBA" id="ARBA00006739"/>
    </source>
</evidence>
<organism evidence="5">
    <name type="scientific">marine metagenome</name>
    <dbReference type="NCBI Taxonomy" id="408172"/>
    <lineage>
        <taxon>unclassified sequences</taxon>
        <taxon>metagenomes</taxon>
        <taxon>ecological metagenomes</taxon>
    </lineage>
</organism>
<dbReference type="PANTHER" id="PTHR43179:SF12">
    <property type="entry name" value="GALACTOFURANOSYLTRANSFERASE GLFT2"/>
    <property type="match status" value="1"/>
</dbReference>
<evidence type="ECO:0000256" key="3">
    <source>
        <dbReference type="ARBA" id="ARBA00022679"/>
    </source>
</evidence>
<evidence type="ECO:0000259" key="4">
    <source>
        <dbReference type="Pfam" id="PF00535"/>
    </source>
</evidence>
<reference evidence="5" key="1">
    <citation type="submission" date="2018-05" db="EMBL/GenBank/DDBJ databases">
        <authorList>
            <person name="Lanie J.A."/>
            <person name="Ng W.-L."/>
            <person name="Kazmierczak K.M."/>
            <person name="Andrzejewski T.M."/>
            <person name="Davidsen T.M."/>
            <person name="Wayne K.J."/>
            <person name="Tettelin H."/>
            <person name="Glass J.I."/>
            <person name="Rusch D."/>
            <person name="Podicherti R."/>
            <person name="Tsui H.-C.T."/>
            <person name="Winkler M.E."/>
        </authorList>
    </citation>
    <scope>NUCLEOTIDE SEQUENCE</scope>
</reference>
<dbReference type="InterPro" id="IPR029044">
    <property type="entry name" value="Nucleotide-diphossugar_trans"/>
</dbReference>
<protein>
    <recommendedName>
        <fullName evidence="4">Glycosyltransferase 2-like domain-containing protein</fullName>
    </recommendedName>
</protein>
<gene>
    <name evidence="5" type="ORF">METZ01_LOCUS129549</name>
</gene>
<dbReference type="InterPro" id="IPR001173">
    <property type="entry name" value="Glyco_trans_2-like"/>
</dbReference>